<evidence type="ECO:0000313" key="2">
    <source>
        <dbReference type="Proteomes" id="UP000824533"/>
    </source>
</evidence>
<gene>
    <name evidence="1" type="ORF">K1T71_003428</name>
</gene>
<accession>A0ACC1DBL2</accession>
<proteinExistence type="predicted"/>
<dbReference type="Proteomes" id="UP000824533">
    <property type="component" value="Linkage Group LG05"/>
</dbReference>
<name>A0ACC1DBL2_9NEOP</name>
<reference evidence="1 2" key="1">
    <citation type="journal article" date="2021" name="Front. Genet.">
        <title>Chromosome-Level Genome Assembly Reveals Significant Gene Expansion in the Toll and IMD Signaling Pathways of Dendrolimus kikuchii.</title>
        <authorList>
            <person name="Zhou J."/>
            <person name="Wu P."/>
            <person name="Xiong Z."/>
            <person name="Liu N."/>
            <person name="Zhao N."/>
            <person name="Ji M."/>
            <person name="Qiu Y."/>
            <person name="Yang B."/>
        </authorList>
    </citation>
    <scope>NUCLEOTIDE SEQUENCE [LARGE SCALE GENOMIC DNA]</scope>
    <source>
        <strain evidence="1">Ann1</strain>
    </source>
</reference>
<keyword evidence="2" id="KW-1185">Reference proteome</keyword>
<sequence length="263" mass="29738">MNQYMTERRLCWCYSILAVCMSISVICIAIPYNHWKTTLDVCPGGYFENTNCGCVLFGLSTTQYFDGGHNSYCLYAIFALLPLIVYAIVMAVFHMYRVCINNKGQYVDEKTTSVEEVEGEVIVVRSRAKLSKENDAIIYCWIPTSCIAGIFFLYNLVHAAITTDGFLRTCNQYKGHLVQKLPASGNHASVIHFRLTCQAVFDFMDYLLVNAPNSRRNETINTGSSLQIAIICSWISVVIWIIIVVFTARRAYNERDVLTCCGN</sequence>
<dbReference type="EMBL" id="CM034391">
    <property type="protein sequence ID" value="KAJ0181343.1"/>
    <property type="molecule type" value="Genomic_DNA"/>
</dbReference>
<evidence type="ECO:0000313" key="1">
    <source>
        <dbReference type="EMBL" id="KAJ0181343.1"/>
    </source>
</evidence>
<comment type="caution">
    <text evidence="1">The sequence shown here is derived from an EMBL/GenBank/DDBJ whole genome shotgun (WGS) entry which is preliminary data.</text>
</comment>
<organism evidence="1 2">
    <name type="scientific">Dendrolimus kikuchii</name>
    <dbReference type="NCBI Taxonomy" id="765133"/>
    <lineage>
        <taxon>Eukaryota</taxon>
        <taxon>Metazoa</taxon>
        <taxon>Ecdysozoa</taxon>
        <taxon>Arthropoda</taxon>
        <taxon>Hexapoda</taxon>
        <taxon>Insecta</taxon>
        <taxon>Pterygota</taxon>
        <taxon>Neoptera</taxon>
        <taxon>Endopterygota</taxon>
        <taxon>Lepidoptera</taxon>
        <taxon>Glossata</taxon>
        <taxon>Ditrysia</taxon>
        <taxon>Bombycoidea</taxon>
        <taxon>Lasiocampidae</taxon>
        <taxon>Dendrolimus</taxon>
    </lineage>
</organism>
<protein>
    <submittedName>
        <fullName evidence="1">Uncharacterized protein</fullName>
    </submittedName>
</protein>